<organism evidence="1">
    <name type="scientific">Siphoviridae sp. ctZCK1</name>
    <dbReference type="NCBI Taxonomy" id="2826382"/>
    <lineage>
        <taxon>Viruses</taxon>
        <taxon>Duplodnaviria</taxon>
        <taxon>Heunggongvirae</taxon>
        <taxon>Uroviricota</taxon>
        <taxon>Caudoviricetes</taxon>
    </lineage>
</organism>
<reference evidence="1" key="1">
    <citation type="journal article" date="2021" name="Proc. Natl. Acad. Sci. U.S.A.">
        <title>A Catalog of Tens of Thousands of Viruses from Human Metagenomes Reveals Hidden Associations with Chronic Diseases.</title>
        <authorList>
            <person name="Tisza M.J."/>
            <person name="Buck C.B."/>
        </authorList>
    </citation>
    <scope>NUCLEOTIDE SEQUENCE</scope>
    <source>
        <strain evidence="1">CtZCK1</strain>
    </source>
</reference>
<dbReference type="EMBL" id="BK014868">
    <property type="protein sequence ID" value="DAD79563.1"/>
    <property type="molecule type" value="Genomic_DNA"/>
</dbReference>
<sequence>MKFYNKCVCCGKQIEVFPEEYDCLEDLDEPMVCSEECNEEMEAKQWN</sequence>
<accession>A0A8S5MC94</accession>
<evidence type="ECO:0000313" key="1">
    <source>
        <dbReference type="EMBL" id="DAD79563.1"/>
    </source>
</evidence>
<proteinExistence type="predicted"/>
<protein>
    <submittedName>
        <fullName evidence="1">ECL1/2/3 zinc binding protein</fullName>
    </submittedName>
</protein>
<name>A0A8S5MC94_9CAUD</name>